<dbReference type="InterPro" id="IPR006058">
    <property type="entry name" value="2Fe2S_fd_BS"/>
</dbReference>
<dbReference type="PRINTS" id="PR00409">
    <property type="entry name" value="PHDIOXRDTASE"/>
</dbReference>
<dbReference type="InterPro" id="IPR001433">
    <property type="entry name" value="OxRdtase_FAD/NAD-bd"/>
</dbReference>
<dbReference type="PANTHER" id="PTHR47354">
    <property type="entry name" value="NADH OXIDOREDUCTASE HCR"/>
    <property type="match status" value="1"/>
</dbReference>
<name>A0ABN2EZD7_9ACTN</name>
<comment type="cofactor">
    <cofactor evidence="1">
        <name>FAD</name>
        <dbReference type="ChEBI" id="CHEBI:57692"/>
    </cofactor>
</comment>
<feature type="domain" description="FAD-binding FR-type" evidence="9">
    <location>
        <begin position="6"/>
        <end position="108"/>
    </location>
</feature>
<dbReference type="InterPro" id="IPR001041">
    <property type="entry name" value="2Fe-2S_ferredoxin-type"/>
</dbReference>
<dbReference type="SUPFAM" id="SSF54292">
    <property type="entry name" value="2Fe-2S ferredoxin-like"/>
    <property type="match status" value="1"/>
</dbReference>
<protein>
    <submittedName>
        <fullName evidence="10">PDR/VanB family oxidoreductase</fullName>
    </submittedName>
</protein>
<accession>A0ABN2EZD7</accession>
<evidence type="ECO:0000256" key="4">
    <source>
        <dbReference type="ARBA" id="ARBA00022723"/>
    </source>
</evidence>
<dbReference type="PROSITE" id="PS51384">
    <property type="entry name" value="FAD_FR"/>
    <property type="match status" value="1"/>
</dbReference>
<dbReference type="SUPFAM" id="SSF52343">
    <property type="entry name" value="Ferredoxin reductase-like, C-terminal NADP-linked domain"/>
    <property type="match status" value="1"/>
</dbReference>
<sequence>MVGTAPTPLSVQVAELTHLAETVVAVKLRAVGDTPLPSWSAGAHIDVVLPNGLTRQYSLIAAAEDLSWYQVAVNRDNASRGGSEYIHMFLRPGQFLTIRGPRNHFALVGASQYVFITGGIGVTPISSMVREARAAQRGTVVHYAGRSLSAMALREELNRYADRVHLYPRDAGKRMDIAAVLARVPKGVEIYCCGPADMVAGVEAAAAAVGIPQLVHVERFKPRDKKLSPPRPMRVEARRSQLTLEVPAELSLLTALERAGVAVASGCRNGLCGACAVPVLSGQVEHRDDVLTPQQHDTDDLMLTCVSRSASGEALVLDV</sequence>
<keyword evidence="2" id="KW-0285">Flavoprotein</keyword>
<evidence type="ECO:0000256" key="2">
    <source>
        <dbReference type="ARBA" id="ARBA00022630"/>
    </source>
</evidence>
<dbReference type="Gene3D" id="3.40.50.80">
    <property type="entry name" value="Nucleotide-binding domain of ferredoxin-NADP reductase (FNR) module"/>
    <property type="match status" value="1"/>
</dbReference>
<evidence type="ECO:0000259" key="8">
    <source>
        <dbReference type="PROSITE" id="PS51085"/>
    </source>
</evidence>
<dbReference type="Pfam" id="PF00175">
    <property type="entry name" value="NAD_binding_1"/>
    <property type="match status" value="1"/>
</dbReference>
<evidence type="ECO:0000259" key="9">
    <source>
        <dbReference type="PROSITE" id="PS51384"/>
    </source>
</evidence>
<dbReference type="InterPro" id="IPR036010">
    <property type="entry name" value="2Fe-2S_ferredoxin-like_sf"/>
</dbReference>
<dbReference type="SUPFAM" id="SSF63380">
    <property type="entry name" value="Riboflavin synthase domain-like"/>
    <property type="match status" value="1"/>
</dbReference>
<evidence type="ECO:0000256" key="3">
    <source>
        <dbReference type="ARBA" id="ARBA00022714"/>
    </source>
</evidence>
<dbReference type="InterPro" id="IPR039261">
    <property type="entry name" value="FNR_nucleotide-bd"/>
</dbReference>
<feature type="domain" description="2Fe-2S ferredoxin-type" evidence="8">
    <location>
        <begin position="231"/>
        <end position="319"/>
    </location>
</feature>
<dbReference type="PROSITE" id="PS00197">
    <property type="entry name" value="2FE2S_FER_1"/>
    <property type="match status" value="1"/>
</dbReference>
<evidence type="ECO:0000256" key="1">
    <source>
        <dbReference type="ARBA" id="ARBA00001974"/>
    </source>
</evidence>
<dbReference type="InterPro" id="IPR017938">
    <property type="entry name" value="Riboflavin_synthase-like_b-brl"/>
</dbReference>
<keyword evidence="6" id="KW-0408">Iron</keyword>
<dbReference type="Gene3D" id="2.40.30.10">
    <property type="entry name" value="Translation factors"/>
    <property type="match status" value="1"/>
</dbReference>
<reference evidence="10 11" key="1">
    <citation type="journal article" date="2019" name="Int. J. Syst. Evol. Microbiol.">
        <title>The Global Catalogue of Microorganisms (GCM) 10K type strain sequencing project: providing services to taxonomists for standard genome sequencing and annotation.</title>
        <authorList>
            <consortium name="The Broad Institute Genomics Platform"/>
            <consortium name="The Broad Institute Genome Sequencing Center for Infectious Disease"/>
            <person name="Wu L."/>
            <person name="Ma J."/>
        </authorList>
    </citation>
    <scope>NUCLEOTIDE SEQUENCE [LARGE SCALE GENOMIC DNA]</scope>
    <source>
        <strain evidence="10 11">JCM 14969</strain>
    </source>
</reference>
<proteinExistence type="predicted"/>
<dbReference type="PROSITE" id="PS51085">
    <property type="entry name" value="2FE2S_FER_2"/>
    <property type="match status" value="1"/>
</dbReference>
<keyword evidence="11" id="KW-1185">Reference proteome</keyword>
<keyword evidence="4" id="KW-0479">Metal-binding</keyword>
<dbReference type="EMBL" id="BAAAOS010000074">
    <property type="protein sequence ID" value="GAA1620127.1"/>
    <property type="molecule type" value="Genomic_DNA"/>
</dbReference>
<evidence type="ECO:0000256" key="6">
    <source>
        <dbReference type="ARBA" id="ARBA00023004"/>
    </source>
</evidence>
<dbReference type="CDD" id="cd00207">
    <property type="entry name" value="fer2"/>
    <property type="match status" value="1"/>
</dbReference>
<organism evidence="10 11">
    <name type="scientific">Kribbella sancticallisti</name>
    <dbReference type="NCBI Taxonomy" id="460087"/>
    <lineage>
        <taxon>Bacteria</taxon>
        <taxon>Bacillati</taxon>
        <taxon>Actinomycetota</taxon>
        <taxon>Actinomycetes</taxon>
        <taxon>Propionibacteriales</taxon>
        <taxon>Kribbellaceae</taxon>
        <taxon>Kribbella</taxon>
    </lineage>
</organism>
<dbReference type="InterPro" id="IPR012675">
    <property type="entry name" value="Beta-grasp_dom_sf"/>
</dbReference>
<evidence type="ECO:0000313" key="10">
    <source>
        <dbReference type="EMBL" id="GAA1620127.1"/>
    </source>
</evidence>
<keyword evidence="5" id="KW-0560">Oxidoreductase</keyword>
<dbReference type="Pfam" id="PF00111">
    <property type="entry name" value="Fer2"/>
    <property type="match status" value="1"/>
</dbReference>
<evidence type="ECO:0000256" key="7">
    <source>
        <dbReference type="ARBA" id="ARBA00023014"/>
    </source>
</evidence>
<keyword evidence="3" id="KW-0001">2Fe-2S</keyword>
<keyword evidence="7" id="KW-0411">Iron-sulfur</keyword>
<dbReference type="InterPro" id="IPR050415">
    <property type="entry name" value="MRET"/>
</dbReference>
<comment type="caution">
    <text evidence="10">The sequence shown here is derived from an EMBL/GenBank/DDBJ whole genome shotgun (WGS) entry which is preliminary data.</text>
</comment>
<dbReference type="CDD" id="cd06185">
    <property type="entry name" value="PDR_like"/>
    <property type="match status" value="1"/>
</dbReference>
<dbReference type="PANTHER" id="PTHR47354:SF1">
    <property type="entry name" value="CARNITINE MONOOXYGENASE REDUCTASE SUBUNIT"/>
    <property type="match status" value="1"/>
</dbReference>
<dbReference type="InterPro" id="IPR017927">
    <property type="entry name" value="FAD-bd_FR_type"/>
</dbReference>
<dbReference type="Gene3D" id="3.10.20.30">
    <property type="match status" value="1"/>
</dbReference>
<dbReference type="Proteomes" id="UP001500393">
    <property type="component" value="Unassembled WGS sequence"/>
</dbReference>
<evidence type="ECO:0000256" key="5">
    <source>
        <dbReference type="ARBA" id="ARBA00023002"/>
    </source>
</evidence>
<gene>
    <name evidence="10" type="ORF">GCM10009789_87240</name>
</gene>
<evidence type="ECO:0000313" key="11">
    <source>
        <dbReference type="Proteomes" id="UP001500393"/>
    </source>
</evidence>